<gene>
    <name evidence="4" type="ORF">QJV33_06035</name>
</gene>
<accession>A0ABT6Q7I5</accession>
<dbReference type="RefSeq" id="WP_281462472.1">
    <property type="nucleotide sequence ID" value="NZ_JASBAN010000001.1"/>
</dbReference>
<organism evidence="4 5">
    <name type="scientific">Commensalibacter nepenthis</name>
    <dbReference type="NCBI Taxonomy" id="3043872"/>
    <lineage>
        <taxon>Bacteria</taxon>
        <taxon>Pseudomonadati</taxon>
        <taxon>Pseudomonadota</taxon>
        <taxon>Alphaproteobacteria</taxon>
        <taxon>Acetobacterales</taxon>
        <taxon>Acetobacteraceae</taxon>
    </lineage>
</organism>
<dbReference type="PROSITE" id="PS50088">
    <property type="entry name" value="ANK_REPEAT"/>
    <property type="match status" value="4"/>
</dbReference>
<dbReference type="SUPFAM" id="SSF48403">
    <property type="entry name" value="Ankyrin repeat"/>
    <property type="match status" value="1"/>
</dbReference>
<protein>
    <submittedName>
        <fullName evidence="4">Ankyrin repeat domain-containing protein</fullName>
    </submittedName>
</protein>
<dbReference type="Pfam" id="PF13637">
    <property type="entry name" value="Ank_4"/>
    <property type="match status" value="1"/>
</dbReference>
<dbReference type="PANTHER" id="PTHR24171">
    <property type="entry name" value="ANKYRIN REPEAT DOMAIN-CONTAINING PROTEIN 39-RELATED"/>
    <property type="match status" value="1"/>
</dbReference>
<evidence type="ECO:0000313" key="5">
    <source>
        <dbReference type="Proteomes" id="UP001431775"/>
    </source>
</evidence>
<comment type="caution">
    <text evidence="4">The sequence shown here is derived from an EMBL/GenBank/DDBJ whole genome shotgun (WGS) entry which is preliminary data.</text>
</comment>
<keyword evidence="1" id="KW-0677">Repeat</keyword>
<feature type="repeat" description="ANK" evidence="3">
    <location>
        <begin position="80"/>
        <end position="112"/>
    </location>
</feature>
<proteinExistence type="predicted"/>
<evidence type="ECO:0000313" key="4">
    <source>
        <dbReference type="EMBL" id="MDI2112846.1"/>
    </source>
</evidence>
<sequence length="170" mass="18524">MSDSTPKPTFTPEEIEALYFNVARQGDTELLAEFIRAGMDINHQNQEGHTALILACYHNHLEAVELLLEKGADPNIVDNKGATALTGVAFKGYIPIAKLLVNAGAKIDSENNLKRTALMFAILFGRNDMAQFLIESGANPHHTDGEGVTPIQLAERQGDAELINLLKSQN</sequence>
<evidence type="ECO:0000256" key="1">
    <source>
        <dbReference type="ARBA" id="ARBA00022737"/>
    </source>
</evidence>
<dbReference type="Pfam" id="PF12796">
    <property type="entry name" value="Ank_2"/>
    <property type="match status" value="1"/>
</dbReference>
<feature type="repeat" description="ANK" evidence="3">
    <location>
        <begin position="47"/>
        <end position="79"/>
    </location>
</feature>
<dbReference type="Proteomes" id="UP001431775">
    <property type="component" value="Unassembled WGS sequence"/>
</dbReference>
<keyword evidence="2 3" id="KW-0040">ANK repeat</keyword>
<dbReference type="EMBL" id="JASBAN010000001">
    <property type="protein sequence ID" value="MDI2112846.1"/>
    <property type="molecule type" value="Genomic_DNA"/>
</dbReference>
<feature type="repeat" description="ANK" evidence="3">
    <location>
        <begin position="146"/>
        <end position="170"/>
    </location>
</feature>
<dbReference type="InterPro" id="IPR036770">
    <property type="entry name" value="Ankyrin_rpt-contain_sf"/>
</dbReference>
<name>A0ABT6Q7I5_9PROT</name>
<dbReference type="PROSITE" id="PS50297">
    <property type="entry name" value="ANK_REP_REGION"/>
    <property type="match status" value="3"/>
</dbReference>
<dbReference type="SMART" id="SM00248">
    <property type="entry name" value="ANK"/>
    <property type="match status" value="4"/>
</dbReference>
<evidence type="ECO:0000256" key="3">
    <source>
        <dbReference type="PROSITE-ProRule" id="PRU00023"/>
    </source>
</evidence>
<reference evidence="4" key="1">
    <citation type="submission" date="2023-05" db="EMBL/GenBank/DDBJ databases">
        <title>Whole genome sequence of Commensalibacter sp.</title>
        <authorList>
            <person name="Charoenyingcharoen P."/>
            <person name="Yukphan P."/>
        </authorList>
    </citation>
    <scope>NUCLEOTIDE SEQUENCE</scope>
    <source>
        <strain evidence="4">TBRC 10068</strain>
    </source>
</reference>
<evidence type="ECO:0000256" key="2">
    <source>
        <dbReference type="ARBA" id="ARBA00023043"/>
    </source>
</evidence>
<keyword evidence="5" id="KW-1185">Reference proteome</keyword>
<dbReference type="InterPro" id="IPR002110">
    <property type="entry name" value="Ankyrin_rpt"/>
</dbReference>
<feature type="repeat" description="ANK" evidence="3">
    <location>
        <begin position="113"/>
        <end position="145"/>
    </location>
</feature>
<dbReference type="Gene3D" id="1.25.40.20">
    <property type="entry name" value="Ankyrin repeat-containing domain"/>
    <property type="match status" value="1"/>
</dbReference>